<keyword evidence="4 6" id="KW-1133">Transmembrane helix</keyword>
<evidence type="ECO:0000256" key="6">
    <source>
        <dbReference type="SAM" id="Phobius"/>
    </source>
</evidence>
<sequence length="454" mass="49854">MNSEKMARNDIWGLIAICGLVFTAVCLETALNVAFPTLARNFHTSISTVTWLTTIYLLVLSIIVPLSAYLNKAFTTRQLFIFSNLLFLIALALSGWAPNFAWLLFFRILQAIGAGIALPLVFNYVAATTPLKILGLMMGIANLIISIAPAVGPTYGGIILSNVSWQAIFRLACLVPFTTLIIGLIFLRKEPIIKKRPHFDFISWLILSVCLVLLVLGLERLVTTPIYAVILLLFSGIFLFVFLNRSKKTKTPLLKLSLFKQTDFLKNSLSFFIVQLTLLSLNLLLPTYVQQTLHLSAQISGFVIFPGAILSSILTPISGGLLDKYGARLTVTLGSIVNFIGLFLMGIALMFNHLDLMLLLIFYIIYMLGIGLSFSNIRTLATMILDDKDQADGNALLTTGQQLAGSIGTVFVSAVLAIIPTVITATLVIITLFAILLFILFFVVSSQFKNSRAN</sequence>
<dbReference type="Pfam" id="PF07690">
    <property type="entry name" value="MFS_1"/>
    <property type="match status" value="1"/>
</dbReference>
<feature type="domain" description="Major facilitator superfamily (MFS) profile" evidence="7">
    <location>
        <begin position="1"/>
        <end position="449"/>
    </location>
</feature>
<evidence type="ECO:0000313" key="8">
    <source>
        <dbReference type="EMBL" id="KRN09313.1"/>
    </source>
</evidence>
<feature type="transmembrane region" description="Helical" evidence="6">
    <location>
        <begin position="264"/>
        <end position="285"/>
    </location>
</feature>
<keyword evidence="5 6" id="KW-0472">Membrane</keyword>
<feature type="transmembrane region" description="Helical" evidence="6">
    <location>
        <begin position="133"/>
        <end position="155"/>
    </location>
</feature>
<evidence type="ECO:0000259" key="7">
    <source>
        <dbReference type="PROSITE" id="PS50850"/>
    </source>
</evidence>
<dbReference type="Gene3D" id="1.20.1250.20">
    <property type="entry name" value="MFS general substrate transporter like domains"/>
    <property type="match status" value="1"/>
</dbReference>
<dbReference type="GO" id="GO:0022857">
    <property type="term" value="F:transmembrane transporter activity"/>
    <property type="evidence" value="ECO:0007669"/>
    <property type="project" value="InterPro"/>
</dbReference>
<dbReference type="PATRIC" id="fig|1046596.6.peg.1221"/>
<evidence type="ECO:0000256" key="5">
    <source>
        <dbReference type="ARBA" id="ARBA00023136"/>
    </source>
</evidence>
<dbReference type="OrthoDB" id="9816041at2"/>
<gene>
    <name evidence="8" type="ORF">FD00_GL001139</name>
</gene>
<feature type="transmembrane region" description="Helical" evidence="6">
    <location>
        <begin position="167"/>
        <end position="187"/>
    </location>
</feature>
<dbReference type="PANTHER" id="PTHR42718:SF9">
    <property type="entry name" value="MAJOR FACILITATOR SUPERFAMILY MULTIDRUG TRANSPORTER MFSC"/>
    <property type="match status" value="1"/>
</dbReference>
<evidence type="ECO:0000256" key="4">
    <source>
        <dbReference type="ARBA" id="ARBA00022989"/>
    </source>
</evidence>
<feature type="transmembrane region" description="Helical" evidence="6">
    <location>
        <begin position="395"/>
        <end position="419"/>
    </location>
</feature>
<comment type="subcellular location">
    <subcellularLocation>
        <location evidence="1">Cell membrane</location>
        <topology evidence="1">Multi-pass membrane protein</topology>
    </subcellularLocation>
</comment>
<feature type="transmembrane region" description="Helical" evidence="6">
    <location>
        <begin position="12"/>
        <end position="31"/>
    </location>
</feature>
<dbReference type="AlphaFoldDB" id="A0A0R2DZG6"/>
<keyword evidence="9" id="KW-1185">Reference proteome</keyword>
<feature type="transmembrane region" description="Helical" evidence="6">
    <location>
        <begin position="297"/>
        <end position="317"/>
    </location>
</feature>
<dbReference type="RefSeq" id="WP_010077796.1">
    <property type="nucleotide sequence ID" value="NZ_AYYH01000028.1"/>
</dbReference>
<dbReference type="PANTHER" id="PTHR42718">
    <property type="entry name" value="MAJOR FACILITATOR SUPERFAMILY MULTIDRUG TRANSPORTER MFSC"/>
    <property type="match status" value="1"/>
</dbReference>
<feature type="transmembrane region" description="Helical" evidence="6">
    <location>
        <begin position="104"/>
        <end position="126"/>
    </location>
</feature>
<dbReference type="GO" id="GO:0005886">
    <property type="term" value="C:plasma membrane"/>
    <property type="evidence" value="ECO:0007669"/>
    <property type="project" value="UniProtKB-SubCell"/>
</dbReference>
<dbReference type="GeneID" id="98316326"/>
<evidence type="ECO:0000256" key="1">
    <source>
        <dbReference type="ARBA" id="ARBA00004651"/>
    </source>
</evidence>
<dbReference type="InterPro" id="IPR020846">
    <property type="entry name" value="MFS_dom"/>
</dbReference>
<dbReference type="PROSITE" id="PS50850">
    <property type="entry name" value="MFS"/>
    <property type="match status" value="1"/>
</dbReference>
<accession>A0A0R2DZG6</accession>
<dbReference type="Proteomes" id="UP000050898">
    <property type="component" value="Unassembled WGS sequence"/>
</dbReference>
<evidence type="ECO:0000256" key="2">
    <source>
        <dbReference type="ARBA" id="ARBA00022448"/>
    </source>
</evidence>
<name>A0A0R2DZG6_9LACO</name>
<evidence type="ECO:0000256" key="3">
    <source>
        <dbReference type="ARBA" id="ARBA00022692"/>
    </source>
</evidence>
<feature type="transmembrane region" description="Helical" evidence="6">
    <location>
        <begin position="79"/>
        <end position="98"/>
    </location>
</feature>
<dbReference type="SUPFAM" id="SSF103473">
    <property type="entry name" value="MFS general substrate transporter"/>
    <property type="match status" value="1"/>
</dbReference>
<feature type="transmembrane region" description="Helical" evidence="6">
    <location>
        <begin position="356"/>
        <end position="374"/>
    </location>
</feature>
<dbReference type="PRINTS" id="PR01036">
    <property type="entry name" value="TCRTETB"/>
</dbReference>
<dbReference type="Gene3D" id="1.20.1720.10">
    <property type="entry name" value="Multidrug resistance protein D"/>
    <property type="match status" value="1"/>
</dbReference>
<protein>
    <submittedName>
        <fullName evidence="8">Major facilitator superfamily permease</fullName>
    </submittedName>
</protein>
<feature type="transmembrane region" description="Helical" evidence="6">
    <location>
        <begin position="199"/>
        <end position="218"/>
    </location>
</feature>
<dbReference type="InterPro" id="IPR036259">
    <property type="entry name" value="MFS_trans_sf"/>
</dbReference>
<feature type="transmembrane region" description="Helical" evidence="6">
    <location>
        <begin position="51"/>
        <end position="70"/>
    </location>
</feature>
<comment type="caution">
    <text evidence="8">The sequence shown here is derived from an EMBL/GenBank/DDBJ whole genome shotgun (WGS) entry which is preliminary data.</text>
</comment>
<keyword evidence="2" id="KW-0813">Transport</keyword>
<dbReference type="InterPro" id="IPR011701">
    <property type="entry name" value="MFS"/>
</dbReference>
<proteinExistence type="predicted"/>
<feature type="transmembrane region" description="Helical" evidence="6">
    <location>
        <begin position="329"/>
        <end position="350"/>
    </location>
</feature>
<organism evidence="8 9">
    <name type="scientific">Liquorilactobacillus mali KCTC 3596 = DSM 20444</name>
    <dbReference type="NCBI Taxonomy" id="1046596"/>
    <lineage>
        <taxon>Bacteria</taxon>
        <taxon>Bacillati</taxon>
        <taxon>Bacillota</taxon>
        <taxon>Bacilli</taxon>
        <taxon>Lactobacillales</taxon>
        <taxon>Lactobacillaceae</taxon>
        <taxon>Liquorilactobacillus</taxon>
    </lineage>
</organism>
<feature type="transmembrane region" description="Helical" evidence="6">
    <location>
        <begin position="224"/>
        <end position="243"/>
    </location>
</feature>
<evidence type="ECO:0000313" key="9">
    <source>
        <dbReference type="Proteomes" id="UP000050898"/>
    </source>
</evidence>
<feature type="transmembrane region" description="Helical" evidence="6">
    <location>
        <begin position="425"/>
        <end position="444"/>
    </location>
</feature>
<reference evidence="8 9" key="1">
    <citation type="journal article" date="2015" name="Genome Announc.">
        <title>Expanding the biotechnology potential of lactobacilli through comparative genomics of 213 strains and associated genera.</title>
        <authorList>
            <person name="Sun Z."/>
            <person name="Harris H.M."/>
            <person name="McCann A."/>
            <person name="Guo C."/>
            <person name="Argimon S."/>
            <person name="Zhang W."/>
            <person name="Yang X."/>
            <person name="Jeffery I.B."/>
            <person name="Cooney J.C."/>
            <person name="Kagawa T.F."/>
            <person name="Liu W."/>
            <person name="Song Y."/>
            <person name="Salvetti E."/>
            <person name="Wrobel A."/>
            <person name="Rasinkangas P."/>
            <person name="Parkhill J."/>
            <person name="Rea M.C."/>
            <person name="O'Sullivan O."/>
            <person name="Ritari J."/>
            <person name="Douillard F.P."/>
            <person name="Paul Ross R."/>
            <person name="Yang R."/>
            <person name="Briner A.E."/>
            <person name="Felis G.E."/>
            <person name="de Vos W.M."/>
            <person name="Barrangou R."/>
            <person name="Klaenhammer T.R."/>
            <person name="Caufield P.W."/>
            <person name="Cui Y."/>
            <person name="Zhang H."/>
            <person name="O'Toole P.W."/>
        </authorList>
    </citation>
    <scope>NUCLEOTIDE SEQUENCE [LARGE SCALE GENOMIC DNA]</scope>
    <source>
        <strain evidence="8 9">DSM 20444</strain>
    </source>
</reference>
<dbReference type="EMBL" id="AYYH01000028">
    <property type="protein sequence ID" value="KRN09313.1"/>
    <property type="molecule type" value="Genomic_DNA"/>
</dbReference>
<keyword evidence="3 6" id="KW-0812">Transmembrane</keyword>